<accession>A0A9W6TEG4</accession>
<evidence type="ECO:0000313" key="2">
    <source>
        <dbReference type="Proteomes" id="UP001165083"/>
    </source>
</evidence>
<protein>
    <submittedName>
        <fullName evidence="1">Unnamed protein product</fullName>
    </submittedName>
</protein>
<dbReference type="AlphaFoldDB" id="A0A9W6TEG4"/>
<comment type="caution">
    <text evidence="1">The sequence shown here is derived from an EMBL/GenBank/DDBJ whole genome shotgun (WGS) entry which is preliminary data.</text>
</comment>
<proteinExistence type="predicted"/>
<organism evidence="1 2">
    <name type="scientific">Phytophthora lilii</name>
    <dbReference type="NCBI Taxonomy" id="2077276"/>
    <lineage>
        <taxon>Eukaryota</taxon>
        <taxon>Sar</taxon>
        <taxon>Stramenopiles</taxon>
        <taxon>Oomycota</taxon>
        <taxon>Peronosporomycetes</taxon>
        <taxon>Peronosporales</taxon>
        <taxon>Peronosporaceae</taxon>
        <taxon>Phytophthora</taxon>
    </lineage>
</organism>
<dbReference type="Proteomes" id="UP001165083">
    <property type="component" value="Unassembled WGS sequence"/>
</dbReference>
<gene>
    <name evidence="1" type="ORF">Plil01_000255800</name>
</gene>
<sequence>MEEELDARTQAASSGLLCRIANAPSTASINVVSTLYVASSPSAKVSAVLTVERRKHTLWMKVSRPVSRLMRRASQCEAIPNEEPANDAARKLYQLLRTQQKGNSRSAPHYSDKDFKLVQVALALIIASLPRPASKSKLPTLIQTRLF</sequence>
<keyword evidence="2" id="KW-1185">Reference proteome</keyword>
<name>A0A9W6TEG4_9STRA</name>
<evidence type="ECO:0000313" key="1">
    <source>
        <dbReference type="EMBL" id="GMF11889.1"/>
    </source>
</evidence>
<reference evidence="1" key="1">
    <citation type="submission" date="2023-04" db="EMBL/GenBank/DDBJ databases">
        <title>Phytophthora lilii NBRC 32176.</title>
        <authorList>
            <person name="Ichikawa N."/>
            <person name="Sato H."/>
            <person name="Tonouchi N."/>
        </authorList>
    </citation>
    <scope>NUCLEOTIDE SEQUENCE</scope>
    <source>
        <strain evidence="1">NBRC 32176</strain>
    </source>
</reference>
<dbReference type="EMBL" id="BSXW01000091">
    <property type="protein sequence ID" value="GMF11889.1"/>
    <property type="molecule type" value="Genomic_DNA"/>
</dbReference>